<keyword evidence="4 7" id="KW-0560">Oxidoreductase</keyword>
<dbReference type="InterPro" id="IPR001128">
    <property type="entry name" value="Cyt_P450"/>
</dbReference>
<keyword evidence="6 7" id="KW-0503">Monooxygenase</keyword>
<dbReference type="KEGG" id="cfus:CYFUS_005203"/>
<dbReference type="InterPro" id="IPR017972">
    <property type="entry name" value="Cyt_P450_CS"/>
</dbReference>
<name>A0A250J755_9BACT</name>
<dbReference type="FunFam" id="1.10.630.10:FF:000018">
    <property type="entry name" value="Cytochrome P450 monooxygenase"/>
    <property type="match status" value="1"/>
</dbReference>
<dbReference type="AlphaFoldDB" id="A0A250J755"/>
<dbReference type="GO" id="GO:0020037">
    <property type="term" value="F:heme binding"/>
    <property type="evidence" value="ECO:0007669"/>
    <property type="project" value="InterPro"/>
</dbReference>
<dbReference type="InterPro" id="IPR036396">
    <property type="entry name" value="Cyt_P450_sf"/>
</dbReference>
<proteinExistence type="inferred from homology"/>
<dbReference type="InterPro" id="IPR002397">
    <property type="entry name" value="Cyt_P450_B"/>
</dbReference>
<dbReference type="PANTHER" id="PTHR46696">
    <property type="entry name" value="P450, PUTATIVE (EUROFUNG)-RELATED"/>
    <property type="match status" value="1"/>
</dbReference>
<dbReference type="GO" id="GO:0005506">
    <property type="term" value="F:iron ion binding"/>
    <property type="evidence" value="ECO:0007669"/>
    <property type="project" value="InterPro"/>
</dbReference>
<keyword evidence="2 7" id="KW-0349">Heme</keyword>
<evidence type="ECO:0000256" key="5">
    <source>
        <dbReference type="ARBA" id="ARBA00023004"/>
    </source>
</evidence>
<reference evidence="8 9" key="1">
    <citation type="submission" date="2017-06" db="EMBL/GenBank/DDBJ databases">
        <title>Sequencing and comparative analysis of myxobacterial genomes.</title>
        <authorList>
            <person name="Rupp O."/>
            <person name="Goesmann A."/>
            <person name="Sogaard-Andersen L."/>
        </authorList>
    </citation>
    <scope>NUCLEOTIDE SEQUENCE [LARGE SCALE GENOMIC DNA]</scope>
    <source>
        <strain evidence="8 9">DSM 52655</strain>
    </source>
</reference>
<evidence type="ECO:0000313" key="9">
    <source>
        <dbReference type="Proteomes" id="UP000217257"/>
    </source>
</evidence>
<dbReference type="GO" id="GO:0004497">
    <property type="term" value="F:monooxygenase activity"/>
    <property type="evidence" value="ECO:0007669"/>
    <property type="project" value="UniProtKB-KW"/>
</dbReference>
<evidence type="ECO:0000256" key="7">
    <source>
        <dbReference type="RuleBase" id="RU000461"/>
    </source>
</evidence>
<dbReference type="Gene3D" id="1.10.630.10">
    <property type="entry name" value="Cytochrome P450"/>
    <property type="match status" value="1"/>
</dbReference>
<dbReference type="Pfam" id="PF00067">
    <property type="entry name" value="p450"/>
    <property type="match status" value="1"/>
</dbReference>
<dbReference type="PRINTS" id="PR00385">
    <property type="entry name" value="P450"/>
</dbReference>
<evidence type="ECO:0000256" key="4">
    <source>
        <dbReference type="ARBA" id="ARBA00023002"/>
    </source>
</evidence>
<keyword evidence="3 7" id="KW-0479">Metal-binding</keyword>
<sequence length="413" mass="47072">MQSTVALVGMDRNPVSPQNLNNPIPLYHELREHEPVHWSEPLQAWVVTRHEDVMACFRDPRLSAERWKFFEYQIQGLEPETIREFMETTRDQMAMRVGPEHTRVRRQASAGFTPMKLEEMRACIHHTMAELLEGVRERHGMNLAQEISYPLPTRVIAELLGVPAEDRDRFRRWSDTLAEFAAPAAGASMLGAARRANQAMMEMKAYFLPLIEQRRAHPTPDALGMMVQAEEVGHMTAGELVANAILLMFAGHTTTTDQLSNCVHDLLTHPEQLQVLREEPERVRAAVEESVRFHPAVPFIFRVAVADVELRGRLIHAGDVVFLGMAAANRDPRAFPEPDRFDITRDHTQHRHLSFGFGTHHCMGAGLARRELETGITLLLEHLPGLRLDETRPARLKCHSLNFRGFDVLPVRW</sequence>
<dbReference type="PROSITE" id="PS00086">
    <property type="entry name" value="CYTOCHROME_P450"/>
    <property type="match status" value="1"/>
</dbReference>
<dbReference type="GO" id="GO:0016705">
    <property type="term" value="F:oxidoreductase activity, acting on paired donors, with incorporation or reduction of molecular oxygen"/>
    <property type="evidence" value="ECO:0007669"/>
    <property type="project" value="InterPro"/>
</dbReference>
<dbReference type="PANTHER" id="PTHR46696:SF1">
    <property type="entry name" value="CYTOCHROME P450 YJIB-RELATED"/>
    <property type="match status" value="1"/>
</dbReference>
<evidence type="ECO:0000256" key="3">
    <source>
        <dbReference type="ARBA" id="ARBA00022723"/>
    </source>
</evidence>
<dbReference type="PRINTS" id="PR00359">
    <property type="entry name" value="BP450"/>
</dbReference>
<dbReference type="SUPFAM" id="SSF48264">
    <property type="entry name" value="Cytochrome P450"/>
    <property type="match status" value="1"/>
</dbReference>
<evidence type="ECO:0000313" key="8">
    <source>
        <dbReference type="EMBL" id="ATB39755.1"/>
    </source>
</evidence>
<gene>
    <name evidence="8" type="ORF">CYFUS_005203</name>
</gene>
<dbReference type="EMBL" id="CP022098">
    <property type="protein sequence ID" value="ATB39755.1"/>
    <property type="molecule type" value="Genomic_DNA"/>
</dbReference>
<organism evidence="8 9">
    <name type="scientific">Cystobacter fuscus</name>
    <dbReference type="NCBI Taxonomy" id="43"/>
    <lineage>
        <taxon>Bacteria</taxon>
        <taxon>Pseudomonadati</taxon>
        <taxon>Myxococcota</taxon>
        <taxon>Myxococcia</taxon>
        <taxon>Myxococcales</taxon>
        <taxon>Cystobacterineae</taxon>
        <taxon>Archangiaceae</taxon>
        <taxon>Cystobacter</taxon>
    </lineage>
</organism>
<keyword evidence="5 7" id="KW-0408">Iron</keyword>
<dbReference type="Proteomes" id="UP000217257">
    <property type="component" value="Chromosome"/>
</dbReference>
<evidence type="ECO:0000256" key="6">
    <source>
        <dbReference type="ARBA" id="ARBA00023033"/>
    </source>
</evidence>
<dbReference type="CDD" id="cd20625">
    <property type="entry name" value="CYP164-like"/>
    <property type="match status" value="1"/>
</dbReference>
<accession>A0A250J755</accession>
<protein>
    <submittedName>
        <fullName evidence="8">Cytochrome P450 hydroxylase</fullName>
    </submittedName>
</protein>
<evidence type="ECO:0000256" key="2">
    <source>
        <dbReference type="ARBA" id="ARBA00022617"/>
    </source>
</evidence>
<dbReference type="RefSeq" id="WP_095987738.1">
    <property type="nucleotide sequence ID" value="NZ_CP022098.1"/>
</dbReference>
<comment type="similarity">
    <text evidence="1 7">Belongs to the cytochrome P450 family.</text>
</comment>
<evidence type="ECO:0000256" key="1">
    <source>
        <dbReference type="ARBA" id="ARBA00010617"/>
    </source>
</evidence>